<evidence type="ECO:0000313" key="4">
    <source>
        <dbReference type="Proteomes" id="UP000050465"/>
    </source>
</evidence>
<dbReference type="AlphaFoldDB" id="A0A0P7ZQR8"/>
<dbReference type="FunFam" id="3.40.50.720:FF:000084">
    <property type="entry name" value="Short-chain dehydrogenase reductase"/>
    <property type="match status" value="1"/>
</dbReference>
<dbReference type="Proteomes" id="UP000050465">
    <property type="component" value="Unassembled WGS sequence"/>
</dbReference>
<dbReference type="STRING" id="1666911.HLUCCA11_00150"/>
<proteinExistence type="inferred from homology"/>
<dbReference type="InterPro" id="IPR002347">
    <property type="entry name" value="SDR_fam"/>
</dbReference>
<dbReference type="InterPro" id="IPR036291">
    <property type="entry name" value="NAD(P)-bd_dom_sf"/>
</dbReference>
<dbReference type="PROSITE" id="PS00061">
    <property type="entry name" value="ADH_SHORT"/>
    <property type="match status" value="1"/>
</dbReference>
<dbReference type="EC" id="1.1.1.47" evidence="3"/>
<dbReference type="SUPFAM" id="SSF51735">
    <property type="entry name" value="NAD(P)-binding Rossmann-fold domains"/>
    <property type="match status" value="1"/>
</dbReference>
<dbReference type="PRINTS" id="PR00080">
    <property type="entry name" value="SDRFAMILY"/>
</dbReference>
<name>A0A0P7ZQR8_9CYAN</name>
<keyword evidence="2 3" id="KW-0560">Oxidoreductase</keyword>
<reference evidence="3 4" key="1">
    <citation type="submission" date="2015-09" db="EMBL/GenBank/DDBJ databases">
        <title>Identification and resolution of microdiversity through metagenomic sequencing of parallel consortia.</title>
        <authorList>
            <person name="Nelson W.C."/>
            <person name="Romine M.F."/>
            <person name="Lindemann S.R."/>
        </authorList>
    </citation>
    <scope>NUCLEOTIDE SEQUENCE [LARGE SCALE GENOMIC DNA]</scope>
    <source>
        <strain evidence="3">Ana</strain>
    </source>
</reference>
<dbReference type="InterPro" id="IPR020904">
    <property type="entry name" value="Sc_DH/Rdtase_CS"/>
</dbReference>
<dbReference type="Pfam" id="PF13561">
    <property type="entry name" value="adh_short_C2"/>
    <property type="match status" value="1"/>
</dbReference>
<dbReference type="PANTHER" id="PTHR43639">
    <property type="entry name" value="OXIDOREDUCTASE, SHORT-CHAIN DEHYDROGENASE/REDUCTASE FAMILY (AFU_ORTHOLOGUE AFUA_5G02870)"/>
    <property type="match status" value="1"/>
</dbReference>
<dbReference type="NCBIfam" id="NF005559">
    <property type="entry name" value="PRK07231.1"/>
    <property type="match status" value="1"/>
</dbReference>
<dbReference type="PRINTS" id="PR00081">
    <property type="entry name" value="GDHRDH"/>
</dbReference>
<comment type="similarity">
    <text evidence="1">Belongs to the short-chain dehydrogenases/reductases (SDR) family.</text>
</comment>
<dbReference type="PATRIC" id="fig|1666911.3.peg.2406"/>
<protein>
    <submittedName>
        <fullName evidence="3">Glucose 1-dehydrogenase</fullName>
        <ecNumber evidence="3">1.1.1.47</ecNumber>
    </submittedName>
</protein>
<gene>
    <name evidence="3" type="primary">gdh</name>
    <name evidence="3" type="ORF">HLUCCA11_00150</name>
</gene>
<organism evidence="3 4">
    <name type="scientific">Phormidesmis priestleyi Ana</name>
    <dbReference type="NCBI Taxonomy" id="1666911"/>
    <lineage>
        <taxon>Bacteria</taxon>
        <taxon>Bacillati</taxon>
        <taxon>Cyanobacteriota</taxon>
        <taxon>Cyanophyceae</taxon>
        <taxon>Leptolyngbyales</taxon>
        <taxon>Leptolyngbyaceae</taxon>
        <taxon>Phormidesmis</taxon>
    </lineage>
</organism>
<dbReference type="GO" id="GO:0047936">
    <property type="term" value="F:glucose 1-dehydrogenase [NAD(P)+] activity"/>
    <property type="evidence" value="ECO:0007669"/>
    <property type="project" value="UniProtKB-EC"/>
</dbReference>
<sequence length="268" mass="28696">MRGLQGKNVLITGASSGIGQAIAVRFAQEGAHVAVNYYKGEAEAKATIEQMHAASKAAGIAPGSLKDMTVQANVAKEEDVAIMFDKVISNFGGLDILINNAGMQIQGASHEIPLDQFDRMIDINMRGAFLCARKAIAHFLDHGGGVIVNDSSVHELIPRPEYVGYTMSKSGLRGMTRTLALEYARDNIRINSFAPGATLTPINPWKDDPQRKADIESHIPMGRAGTSEEMAAVAAFLASDDAAYITGQTIFIDGGLTLFPSFRTPWTG</sequence>
<evidence type="ECO:0000313" key="3">
    <source>
        <dbReference type="EMBL" id="KPQ37491.1"/>
    </source>
</evidence>
<accession>A0A0P7ZQR8</accession>
<dbReference type="EMBL" id="LJZR01000001">
    <property type="protein sequence ID" value="KPQ37491.1"/>
    <property type="molecule type" value="Genomic_DNA"/>
</dbReference>
<dbReference type="Gene3D" id="3.40.50.720">
    <property type="entry name" value="NAD(P)-binding Rossmann-like Domain"/>
    <property type="match status" value="1"/>
</dbReference>
<dbReference type="PANTHER" id="PTHR43639:SF1">
    <property type="entry name" value="SHORT-CHAIN DEHYDROGENASE_REDUCTASE FAMILY PROTEIN"/>
    <property type="match status" value="1"/>
</dbReference>
<evidence type="ECO:0000256" key="1">
    <source>
        <dbReference type="ARBA" id="ARBA00006484"/>
    </source>
</evidence>
<evidence type="ECO:0000256" key="2">
    <source>
        <dbReference type="ARBA" id="ARBA00023002"/>
    </source>
</evidence>
<comment type="caution">
    <text evidence="3">The sequence shown here is derived from an EMBL/GenBank/DDBJ whole genome shotgun (WGS) entry which is preliminary data.</text>
</comment>